<evidence type="ECO:0000313" key="3">
    <source>
        <dbReference type="EMBL" id="RXK13456.1"/>
    </source>
</evidence>
<organism evidence="3 4">
    <name type="scientific">Halarcobacter mediterraneus</name>
    <dbReference type="NCBI Taxonomy" id="2023153"/>
    <lineage>
        <taxon>Bacteria</taxon>
        <taxon>Pseudomonadati</taxon>
        <taxon>Campylobacterota</taxon>
        <taxon>Epsilonproteobacteria</taxon>
        <taxon>Campylobacterales</taxon>
        <taxon>Arcobacteraceae</taxon>
        <taxon>Halarcobacter</taxon>
    </lineage>
</organism>
<keyword evidence="4" id="KW-1185">Reference proteome</keyword>
<dbReference type="EMBL" id="NXIE01000002">
    <property type="protein sequence ID" value="RXK13456.1"/>
    <property type="molecule type" value="Genomic_DNA"/>
</dbReference>
<dbReference type="InterPro" id="IPR036249">
    <property type="entry name" value="Thioredoxin-like_sf"/>
</dbReference>
<reference evidence="3 4" key="1">
    <citation type="submission" date="2017-09" db="EMBL/GenBank/DDBJ databases">
        <title>Genomics of the genus Arcobacter.</title>
        <authorList>
            <person name="Perez-Cataluna A."/>
            <person name="Figueras M.J."/>
            <person name="Salas-Masso N."/>
        </authorList>
    </citation>
    <scope>NUCLEOTIDE SEQUENCE [LARGE SCALE GENOMIC DNA]</scope>
    <source>
        <strain evidence="3 4">F156-34</strain>
    </source>
</reference>
<dbReference type="Gene3D" id="3.40.30.10">
    <property type="entry name" value="Glutaredoxin"/>
    <property type="match status" value="1"/>
</dbReference>
<dbReference type="Pfam" id="PF03960">
    <property type="entry name" value="ArsC"/>
    <property type="match status" value="1"/>
</dbReference>
<comment type="caution">
    <text evidence="3">The sequence shown here is derived from an EMBL/GenBank/DDBJ whole genome shotgun (WGS) entry which is preliminary data.</text>
</comment>
<protein>
    <submittedName>
        <fullName evidence="3">Arsenate reductase family protein</fullName>
    </submittedName>
</protein>
<dbReference type="CDD" id="cd02977">
    <property type="entry name" value="ArsC_family"/>
    <property type="match status" value="1"/>
</dbReference>
<name>A0A4Q1AVI4_9BACT</name>
<gene>
    <name evidence="3" type="ORF">CP965_06545</name>
</gene>
<dbReference type="InterPro" id="IPR006660">
    <property type="entry name" value="Arsenate_reductase-like"/>
</dbReference>
<dbReference type="OrthoDB" id="9803749at2"/>
<comment type="similarity">
    <text evidence="1 2">Belongs to the ArsC family.</text>
</comment>
<dbReference type="AlphaFoldDB" id="A0A4Q1AVI4"/>
<dbReference type="InterPro" id="IPR006504">
    <property type="entry name" value="Tscrpt_reg_Spx/MgsR"/>
</dbReference>
<dbReference type="PROSITE" id="PS51353">
    <property type="entry name" value="ARSC"/>
    <property type="match status" value="1"/>
</dbReference>
<dbReference type="PANTHER" id="PTHR30041:SF8">
    <property type="entry name" value="PROTEIN YFFB"/>
    <property type="match status" value="1"/>
</dbReference>
<evidence type="ECO:0000256" key="1">
    <source>
        <dbReference type="ARBA" id="ARBA00007198"/>
    </source>
</evidence>
<proteinExistence type="inferred from homology"/>
<accession>A0A4Q1AVI4</accession>
<dbReference type="Proteomes" id="UP000289718">
    <property type="component" value="Unassembled WGS sequence"/>
</dbReference>
<evidence type="ECO:0000313" key="4">
    <source>
        <dbReference type="Proteomes" id="UP000289718"/>
    </source>
</evidence>
<dbReference type="NCBIfam" id="TIGR01617">
    <property type="entry name" value="arsC_related"/>
    <property type="match status" value="1"/>
</dbReference>
<sequence length="117" mass="13697">MMKVYGISNCASVKKAKKFFDEHSILYEFVDLSKTSLDKEKIESWQNFLPAGQMLNSRSKSYREMDLKNKKLDDKKALKAILKDNLILKRPIIEHGLNGEQKFTIGFDEQEYKQTFL</sequence>
<evidence type="ECO:0000256" key="2">
    <source>
        <dbReference type="PROSITE-ProRule" id="PRU01282"/>
    </source>
</evidence>
<dbReference type="PANTHER" id="PTHR30041">
    <property type="entry name" value="ARSENATE REDUCTASE"/>
    <property type="match status" value="1"/>
</dbReference>
<dbReference type="SUPFAM" id="SSF52833">
    <property type="entry name" value="Thioredoxin-like"/>
    <property type="match status" value="1"/>
</dbReference>